<dbReference type="AlphaFoldDB" id="A0A5C6GC31"/>
<feature type="domain" description="Fungal-type protein kinase" evidence="2">
    <location>
        <begin position="281"/>
        <end position="695"/>
    </location>
</feature>
<dbReference type="SUPFAM" id="SSF56112">
    <property type="entry name" value="Protein kinase-like (PK-like)"/>
    <property type="match status" value="1"/>
</dbReference>
<dbReference type="Gene3D" id="1.10.510.10">
    <property type="entry name" value="Transferase(Phosphotransferase) domain 1"/>
    <property type="match status" value="1"/>
</dbReference>
<dbReference type="EMBL" id="SBHS01000009">
    <property type="protein sequence ID" value="TWU75060.1"/>
    <property type="molecule type" value="Genomic_DNA"/>
</dbReference>
<evidence type="ECO:0000313" key="3">
    <source>
        <dbReference type="EMBL" id="TWU75060.1"/>
    </source>
</evidence>
<dbReference type="InterPro" id="IPR011009">
    <property type="entry name" value="Kinase-like_dom_sf"/>
</dbReference>
<feature type="region of interest" description="Disordered" evidence="1">
    <location>
        <begin position="511"/>
        <end position="565"/>
    </location>
</feature>
<dbReference type="Pfam" id="PF17667">
    <property type="entry name" value="Pkinase_fungal"/>
    <property type="match status" value="1"/>
</dbReference>
<sequence length="794" mass="90160">MSTSYRSQIIHSEPIGDALIPFRRLFSASNESVSAPQDINPHTQGNALDDSLTFTIVHNISGLKDVATFLISVLSNLPAARSLPSVTGRGTLRNDLLQLLSTEPEGSELERVVPLIRAVIHDESDEIIWNKVYAALAESTPPSRPAPSIQQTPWLRSTGCFVNSTEHRKYVDDVLKEELGQIYVGIPGFFEAFFGEVVGLNLAAQAVFDKCKQGDNPLYREESGWRGWPEDAKERDVLAWFAPLTEQLLDFAVEHQPGSKSQRRPLAQPHQPLQGSTADRKLDIGFVEDSDAGMDSKYRWSQILVPGELKCNPLADKASGTWLDLGRYAREVLAAQDTRRFVLGFTLCGSLMRLWEFDRLGAVASEQFDINQDGLQFVSVMLGFLWMNEEHLGFDPTIIKLGDKRCIEIERDNNKVRLVIDELIKRVRCVAGRATTCWRVHQEDDPGKQLVVKDSWQYAEREEEGELLREATEKGVRNVARYFHHEVVHVGGQEDDIRVNVRKGLDMTKATNYRPEKSLTPPSNTIGHQVSGKDESSSVDGRKRSSNCTGMRLPPSKRIRSSSSKTPVIVNRVHRRVIVHDFGHPIYKASSRISLLAAFEQCIEGYESLHTRAGMLQRDISPNNLMINEDDANPSWRAFLIDLDLAIKEQREKSSGARGKTGTRAFMAIGVLYDDQPHSFMHDLESFFWVLFWICIHYSESQGRVVKDFEEWNYARTEDLAKLKLGTVSDDRIFRSTAVKHFTEYYQPLIPCVDRLRRKVFPGGRRWRDPNQKLYAEMKEIFRAAQAELMRLEE</sequence>
<accession>A0A5C6GC31</accession>
<protein>
    <recommendedName>
        <fullName evidence="2">Fungal-type protein kinase domain-containing protein</fullName>
    </recommendedName>
</protein>
<evidence type="ECO:0000259" key="2">
    <source>
        <dbReference type="Pfam" id="PF17667"/>
    </source>
</evidence>
<reference evidence="4" key="1">
    <citation type="submission" date="2018-12" db="EMBL/GenBank/DDBJ databases">
        <title>The complete genome of Metarhizium rileyi, a key fungal pathogen of Lepidoptera.</title>
        <authorList>
            <person name="Binneck E."/>
            <person name="Lastra C.C.L."/>
            <person name="Sosa-Gomez D.R."/>
        </authorList>
    </citation>
    <scope>NUCLEOTIDE SEQUENCE [LARGE SCALE GENOMIC DNA]</scope>
    <source>
        <strain evidence="4">Cep018-CH2</strain>
    </source>
</reference>
<proteinExistence type="predicted"/>
<organism evidence="3 4">
    <name type="scientific">Metarhizium rileyi (strain RCEF 4871)</name>
    <name type="common">Nomuraea rileyi</name>
    <dbReference type="NCBI Taxonomy" id="1649241"/>
    <lineage>
        <taxon>Eukaryota</taxon>
        <taxon>Fungi</taxon>
        <taxon>Dikarya</taxon>
        <taxon>Ascomycota</taxon>
        <taxon>Pezizomycotina</taxon>
        <taxon>Sordariomycetes</taxon>
        <taxon>Hypocreomycetidae</taxon>
        <taxon>Hypocreales</taxon>
        <taxon>Clavicipitaceae</taxon>
        <taxon>Metarhizium</taxon>
    </lineage>
</organism>
<comment type="caution">
    <text evidence="3">The sequence shown here is derived from an EMBL/GenBank/DDBJ whole genome shotgun (WGS) entry which is preliminary data.</text>
</comment>
<dbReference type="PANTHER" id="PTHR38248:SF2">
    <property type="entry name" value="FUNK1 11"/>
    <property type="match status" value="1"/>
</dbReference>
<dbReference type="InterPro" id="IPR040976">
    <property type="entry name" value="Pkinase_fungal"/>
</dbReference>
<evidence type="ECO:0000313" key="4">
    <source>
        <dbReference type="Proteomes" id="UP000317257"/>
    </source>
</evidence>
<gene>
    <name evidence="3" type="ORF">ED733_006610</name>
</gene>
<name>A0A5C6GC31_METRR</name>
<dbReference type="PANTHER" id="PTHR38248">
    <property type="entry name" value="FUNK1 6"/>
    <property type="match status" value="1"/>
</dbReference>
<feature type="compositionally biased region" description="Basic and acidic residues" evidence="1">
    <location>
        <begin position="531"/>
        <end position="543"/>
    </location>
</feature>
<dbReference type="Proteomes" id="UP000317257">
    <property type="component" value="Unassembled WGS sequence"/>
</dbReference>
<evidence type="ECO:0000256" key="1">
    <source>
        <dbReference type="SAM" id="MobiDB-lite"/>
    </source>
</evidence>